<reference evidence="2" key="1">
    <citation type="submission" date="2017-09" db="EMBL/GenBank/DDBJ databases">
        <title>Depth-based differentiation of microbial function through sediment-hosted aquifers and enrichment of novel symbionts in the deep terrestrial subsurface.</title>
        <authorList>
            <person name="Probst A.J."/>
            <person name="Ladd B."/>
            <person name="Jarett J.K."/>
            <person name="Geller-Mcgrath D.E."/>
            <person name="Sieber C.M.K."/>
            <person name="Emerson J.B."/>
            <person name="Anantharaman K."/>
            <person name="Thomas B.C."/>
            <person name="Malmstrom R."/>
            <person name="Stieglmeier M."/>
            <person name="Klingl A."/>
            <person name="Woyke T."/>
            <person name="Ryan C.M."/>
            <person name="Banfield J.F."/>
        </authorList>
    </citation>
    <scope>NUCLEOTIDE SEQUENCE [LARGE SCALE GENOMIC DNA]</scope>
</reference>
<organism evidence="1 2">
    <name type="scientific">Candidatus Harrisonbacteria bacterium CG10_big_fil_rev_8_21_14_0_10_38_8</name>
    <dbReference type="NCBI Taxonomy" id="1974582"/>
    <lineage>
        <taxon>Bacteria</taxon>
        <taxon>Candidatus Harrisoniibacteriota</taxon>
    </lineage>
</organism>
<gene>
    <name evidence="1" type="ORF">COU06_00885</name>
</gene>
<proteinExistence type="predicted"/>
<evidence type="ECO:0000313" key="1">
    <source>
        <dbReference type="EMBL" id="PIT93239.1"/>
    </source>
</evidence>
<protein>
    <submittedName>
        <fullName evidence="1">Uncharacterized protein</fullName>
    </submittedName>
</protein>
<dbReference type="Proteomes" id="UP000229112">
    <property type="component" value="Unassembled WGS sequence"/>
</dbReference>
<evidence type="ECO:0000313" key="2">
    <source>
        <dbReference type="Proteomes" id="UP000229112"/>
    </source>
</evidence>
<dbReference type="AlphaFoldDB" id="A0A2M6WKD6"/>
<comment type="caution">
    <text evidence="1">The sequence shown here is derived from an EMBL/GenBank/DDBJ whole genome shotgun (WGS) entry which is preliminary data.</text>
</comment>
<dbReference type="EMBL" id="PFAY01000007">
    <property type="protein sequence ID" value="PIT93239.1"/>
    <property type="molecule type" value="Genomic_DNA"/>
</dbReference>
<accession>A0A2M6WKD6</accession>
<sequence length="85" mass="9830">MDSIEKNNYLSELNKRSQNKRVTTDYQLTGLEVAMMLRDMKHKALYIKLAKQHGSDKIIAIAKTVLERKDIKNPGAYFMTLTKNL</sequence>
<name>A0A2M6WKD6_9BACT</name>